<sequence length="615" mass="65205">MNNVVYLFVLQLVTVAALTVQSLPGRSQSDTISAIKRELALAPRASNIIFSKSTKLDSSLEQFPLFKILTRDTSTEDGPNGTTASIEITCQKCYIKGSASATITAKDNFNLTAEAANIKHSVNNTLHEIADYASVVVDDMKDYISNTTGEFIQDVVHLDSLSDLHGFELRPPNITFDVDVGKLDDVSLEVVFTEAEIYVELSILLSAGLTYSLNLYTSSELGYEVGKVFVGFVATIDLILSVESQIELDTGFHVKFDKDMGMKLALFSEEASHLEFNGGRFEFLPVTVTTAGAVLRAVLRIGIKSGFSLSAGFGRNVQVFNQTGHLQLGAGIEASAYANAAEFITNVTFAGTKSVAERSSDGDCHLLLEQGYQMAIGAAAGASVELLDNVWGPTPKTEIPIFFTTLSTGCAATKTATAETQNITPLAVRANDGNGLVTTTTATEVTYVALTCLSAGMTNCPASLKSRVTNVVSTTLTSTVSSGESVIWPATAGYGTAVTPLAFGDKAQTMTASSGKPTSYSPPTPTSTSQSGNTSDKNDGGAKESKSSSKNVIIGVCVGLGVPLLIAIVATIMFCQRRNKKKYNSVPHMVTERTDMGYKAPITVEAQSVSPSSRD</sequence>
<reference evidence="1" key="1">
    <citation type="submission" date="2022-07" db="EMBL/GenBank/DDBJ databases">
        <title>Genome Sequence of Lecanicillium saksenae.</title>
        <authorList>
            <person name="Buettner E."/>
        </authorList>
    </citation>
    <scope>NUCLEOTIDE SEQUENCE</scope>
    <source>
        <strain evidence="1">VT-O1</strain>
    </source>
</reference>
<accession>A0ACC1QRT5</accession>
<dbReference type="EMBL" id="JANAKD010000706">
    <property type="protein sequence ID" value="KAJ3490060.1"/>
    <property type="molecule type" value="Genomic_DNA"/>
</dbReference>
<evidence type="ECO:0000313" key="2">
    <source>
        <dbReference type="Proteomes" id="UP001148737"/>
    </source>
</evidence>
<proteinExistence type="predicted"/>
<evidence type="ECO:0000313" key="1">
    <source>
        <dbReference type="EMBL" id="KAJ3490060.1"/>
    </source>
</evidence>
<name>A0ACC1QRT5_9HYPO</name>
<comment type="caution">
    <text evidence="1">The sequence shown here is derived from an EMBL/GenBank/DDBJ whole genome shotgun (WGS) entry which is preliminary data.</text>
</comment>
<organism evidence="1 2">
    <name type="scientific">Lecanicillium saksenae</name>
    <dbReference type="NCBI Taxonomy" id="468837"/>
    <lineage>
        <taxon>Eukaryota</taxon>
        <taxon>Fungi</taxon>
        <taxon>Dikarya</taxon>
        <taxon>Ascomycota</taxon>
        <taxon>Pezizomycotina</taxon>
        <taxon>Sordariomycetes</taxon>
        <taxon>Hypocreomycetidae</taxon>
        <taxon>Hypocreales</taxon>
        <taxon>Cordycipitaceae</taxon>
        <taxon>Lecanicillium</taxon>
    </lineage>
</organism>
<dbReference type="Proteomes" id="UP001148737">
    <property type="component" value="Unassembled WGS sequence"/>
</dbReference>
<gene>
    <name evidence="1" type="ORF">NLG97_g5861</name>
</gene>
<keyword evidence="2" id="KW-1185">Reference proteome</keyword>
<protein>
    <submittedName>
        <fullName evidence="1">Uncharacterized protein</fullName>
    </submittedName>
</protein>